<comment type="caution">
    <text evidence="3">The sequence shown here is derived from an EMBL/GenBank/DDBJ whole genome shotgun (WGS) entry which is preliminary data.</text>
</comment>
<gene>
    <name evidence="3" type="ORF">EWM64_g1469</name>
</gene>
<dbReference type="OrthoDB" id="3256368at2759"/>
<proteinExistence type="predicted"/>
<organism evidence="3 4">
    <name type="scientific">Hericium alpestre</name>
    <dbReference type="NCBI Taxonomy" id="135208"/>
    <lineage>
        <taxon>Eukaryota</taxon>
        <taxon>Fungi</taxon>
        <taxon>Dikarya</taxon>
        <taxon>Basidiomycota</taxon>
        <taxon>Agaricomycotina</taxon>
        <taxon>Agaricomycetes</taxon>
        <taxon>Russulales</taxon>
        <taxon>Hericiaceae</taxon>
        <taxon>Hericium</taxon>
    </lineage>
</organism>
<name>A0A4Z0A737_9AGAM</name>
<dbReference type="EMBL" id="SFCI01000098">
    <property type="protein sequence ID" value="TFY82545.1"/>
    <property type="molecule type" value="Genomic_DNA"/>
</dbReference>
<keyword evidence="2" id="KW-0812">Transmembrane</keyword>
<protein>
    <submittedName>
        <fullName evidence="3">Uncharacterized protein</fullName>
    </submittedName>
</protein>
<evidence type="ECO:0000256" key="1">
    <source>
        <dbReference type="SAM" id="MobiDB-lite"/>
    </source>
</evidence>
<dbReference type="AlphaFoldDB" id="A0A4Z0A737"/>
<feature type="transmembrane region" description="Helical" evidence="2">
    <location>
        <begin position="922"/>
        <end position="945"/>
    </location>
</feature>
<evidence type="ECO:0000313" key="3">
    <source>
        <dbReference type="EMBL" id="TFY82545.1"/>
    </source>
</evidence>
<evidence type="ECO:0000256" key="2">
    <source>
        <dbReference type="SAM" id="Phobius"/>
    </source>
</evidence>
<feature type="compositionally biased region" description="Low complexity" evidence="1">
    <location>
        <begin position="1"/>
        <end position="17"/>
    </location>
</feature>
<keyword evidence="4" id="KW-1185">Reference proteome</keyword>
<dbReference type="STRING" id="135208.A0A4Z0A737"/>
<reference evidence="3 4" key="1">
    <citation type="submission" date="2019-02" db="EMBL/GenBank/DDBJ databases">
        <title>Genome sequencing of the rare red list fungi Hericium alpestre (H. flagellum).</title>
        <authorList>
            <person name="Buettner E."/>
            <person name="Kellner H."/>
        </authorList>
    </citation>
    <scope>NUCLEOTIDE SEQUENCE [LARGE SCALE GENOMIC DNA]</scope>
    <source>
        <strain evidence="3 4">DSM 108284</strain>
    </source>
</reference>
<evidence type="ECO:0000313" key="4">
    <source>
        <dbReference type="Proteomes" id="UP000298061"/>
    </source>
</evidence>
<keyword evidence="2" id="KW-0472">Membrane</keyword>
<feature type="region of interest" description="Disordered" evidence="1">
    <location>
        <begin position="415"/>
        <end position="457"/>
    </location>
</feature>
<feature type="region of interest" description="Disordered" evidence="1">
    <location>
        <begin position="1"/>
        <end position="31"/>
    </location>
</feature>
<keyword evidence="2" id="KW-1133">Transmembrane helix</keyword>
<dbReference type="Proteomes" id="UP000298061">
    <property type="component" value="Unassembled WGS sequence"/>
</dbReference>
<accession>A0A4Z0A737</accession>
<sequence>MPPRTTTAKPTQTTTKRPQLRSKPTQVSPDELADKLATGLTISKGKAKQNVTIETSEERRVAAMRAVNAALQGLSSLVQSGWKASTAKPPIVRNAAGSTGAAAHATSARTFLKNLRTMTPEDLDVEKAALSVVGKLIVLELYHDALEMLSDTHAHLLQLYDHDALPGVVATKASKPTARRPIKSPVQSYLAYLCLPLSLSDSAALNYDLLTLISTYLSHATTAFTFGLFASEDSALGVTLSQFVLALHSSSSLISWIPFISRLPSSHIDLILTRTYTTLTKSSGRTQKHPQHVFRIRHYALLCLLYTSPSTVAPNTFWDQVVKFAVAFARSTPALWLNGTKNEQDEAEATDLVLSIFSDILEHAEKRSDSGTFLSGKSFVAFCDYWLGFAKKAGDINSLDRIAALVHSVRLTPSPGPSVELASRESPQPSTASEFIEEGTERASPDSSSKSTKRNVIGTSGKLSEKVLQLTKLGTSFVQAGAYLDSGEGSADDFTKRMREIIPAIESFRLFSTPPDSPDRSDEYLRVEGKVDRALERLRRACLKVLDRSPPTDVSAKLVKAVLIEIATAFAAAVQVRPSTEFYTSTLDTCFALARTTLVPSDPRTHDAAYGFLSQAADALGLELKNGHEYSGDVSRPSAVGEDTFANYVRCLSGAFHNLAGTLYQADKHGTSIRFLRQACVLGKVAVQLRDQCSTGNNQTDEDKPKQDDAWKQLDEQLSRRWELLGVCYSKIGDRKLAYEAFVESIVSYAFPTTLVQCIRAHGPNAVFDAVPGLKQIGTIIDRITYMATCELLRSPSEASLKRIFEQWPIRVESRQQSDQQCILGAILERQMASLEGSRWKDGVKDVIAGLLSDALSVYDAESRPIRRAVVMLRCLEFTYYSQAEDRSLSCLPLRTEEYGQHIDALLASELRCVLHIKLPHIYGWHCIAIASMMFNNLNLLSGIFKMHVI</sequence>